<evidence type="ECO:0000256" key="1">
    <source>
        <dbReference type="SAM" id="Phobius"/>
    </source>
</evidence>
<evidence type="ECO:0000313" key="2">
    <source>
        <dbReference type="Proteomes" id="UP000189703"/>
    </source>
</evidence>
<keyword evidence="1" id="KW-1133">Transmembrane helix</keyword>
<feature type="transmembrane region" description="Helical" evidence="1">
    <location>
        <begin position="83"/>
        <end position="102"/>
    </location>
</feature>
<name>A0A1U8B1A9_NELNU</name>
<dbReference type="InParanoid" id="A0A1U8B1A9"/>
<organism evidence="2 3">
    <name type="scientific">Nelumbo nucifera</name>
    <name type="common">Sacred lotus</name>
    <dbReference type="NCBI Taxonomy" id="4432"/>
    <lineage>
        <taxon>Eukaryota</taxon>
        <taxon>Viridiplantae</taxon>
        <taxon>Streptophyta</taxon>
        <taxon>Embryophyta</taxon>
        <taxon>Tracheophyta</taxon>
        <taxon>Spermatophyta</taxon>
        <taxon>Magnoliopsida</taxon>
        <taxon>Proteales</taxon>
        <taxon>Nelumbonaceae</taxon>
        <taxon>Nelumbo</taxon>
    </lineage>
</organism>
<proteinExistence type="predicted"/>
<dbReference type="RefSeq" id="XP_010272928.1">
    <property type="nucleotide sequence ID" value="XM_010274626.2"/>
</dbReference>
<gene>
    <name evidence="3" type="primary">LOC104608594</name>
</gene>
<reference evidence="3" key="1">
    <citation type="submission" date="2025-08" db="UniProtKB">
        <authorList>
            <consortium name="RefSeq"/>
        </authorList>
    </citation>
    <scope>IDENTIFICATION</scope>
</reference>
<keyword evidence="1" id="KW-0472">Membrane</keyword>
<protein>
    <submittedName>
        <fullName evidence="3">Uncharacterized protein LOC104608594</fullName>
    </submittedName>
</protein>
<dbReference type="KEGG" id="nnu:104608594"/>
<keyword evidence="1" id="KW-0812">Transmembrane</keyword>
<evidence type="ECO:0000313" key="3">
    <source>
        <dbReference type="RefSeq" id="XP_010272928.1"/>
    </source>
</evidence>
<sequence>MGLKKGCWWIRTYSTCKAHTFTGITWKYHEGSWTSKHDLRNTYVQCFQASGKIPTDRKEDQDPQSISMGKICDTSKFIRCSHMTFFIFFLFHFCLIFLLKCIKMVRKVK</sequence>
<dbReference type="Proteomes" id="UP000189703">
    <property type="component" value="Unplaced"/>
</dbReference>
<dbReference type="AlphaFoldDB" id="A0A1U8B1A9"/>
<dbReference type="GeneID" id="104608594"/>
<keyword evidence="2" id="KW-1185">Reference proteome</keyword>
<accession>A0A1U8B1A9</accession>